<dbReference type="RefSeq" id="XP_020426944.1">
    <property type="nucleotide sequence ID" value="XM_020582590.1"/>
</dbReference>
<feature type="chain" id="PRO_5003042053" evidence="1">
    <location>
        <begin position="21"/>
        <end position="206"/>
    </location>
</feature>
<dbReference type="STRING" id="670386.D3BUM2"/>
<keyword evidence="1" id="KW-0732">Signal</keyword>
<keyword evidence="3" id="KW-1185">Reference proteome</keyword>
<proteinExistence type="predicted"/>
<dbReference type="GeneID" id="31367311"/>
<dbReference type="EMBL" id="ADBJ01000060">
    <property type="protein sequence ID" value="EFA74810.1"/>
    <property type="molecule type" value="Genomic_DNA"/>
</dbReference>
<dbReference type="GO" id="GO:0008061">
    <property type="term" value="F:chitin binding"/>
    <property type="evidence" value="ECO:0007669"/>
    <property type="project" value="InterPro"/>
</dbReference>
<dbReference type="InParanoid" id="D3BUM2"/>
<dbReference type="InterPro" id="IPR036191">
    <property type="entry name" value="RRF_sf"/>
</dbReference>
<dbReference type="Proteomes" id="UP000001396">
    <property type="component" value="Unassembled WGS sequence"/>
</dbReference>
<gene>
    <name evidence="2" type="ORF">PPL_11843</name>
</gene>
<dbReference type="AlphaFoldDB" id="D3BUM2"/>
<accession>D3BUM2</accession>
<reference evidence="2 3" key="1">
    <citation type="journal article" date="2011" name="Genome Res.">
        <title>Phylogeny-wide analysis of social amoeba genomes highlights ancient origins for complex intercellular communication.</title>
        <authorList>
            <person name="Heidel A.J."/>
            <person name="Lawal H.M."/>
            <person name="Felder M."/>
            <person name="Schilde C."/>
            <person name="Helps N.R."/>
            <person name="Tunggal B."/>
            <person name="Rivero F."/>
            <person name="John U."/>
            <person name="Schleicher M."/>
            <person name="Eichinger L."/>
            <person name="Platzer M."/>
            <person name="Noegel A.A."/>
            <person name="Schaap P."/>
            <person name="Gloeckner G."/>
        </authorList>
    </citation>
    <scope>NUCLEOTIDE SEQUENCE [LARGE SCALE GENOMIC DNA]</scope>
    <source>
        <strain evidence="3">ATCC 26659 / Pp 5 / PN500</strain>
    </source>
</reference>
<sequence>MTAKLVLLFLFFTIVIFVNSNECDSRCDCDQVAQGCPGPRFCMKPDPDCCANFIQCNDAGLVYVLTCQDGLYYSDITLQYLNNILLRRFYNINIIGTCITNQSKLCSNSLRLTTTSSSSSVRTYYTLCIDSCAKKGGGGGGKNDKKEKDVAYDSVKDADLNTMKSSCDATVDFLRRGFGNIRCGRTGPELLDLITVETPNGPMSTA</sequence>
<evidence type="ECO:0000313" key="2">
    <source>
        <dbReference type="EMBL" id="EFA74810.1"/>
    </source>
</evidence>
<organism evidence="2 3">
    <name type="scientific">Heterostelium pallidum (strain ATCC 26659 / Pp 5 / PN500)</name>
    <name type="common">Cellular slime mold</name>
    <name type="synonym">Polysphondylium pallidum</name>
    <dbReference type="NCBI Taxonomy" id="670386"/>
    <lineage>
        <taxon>Eukaryota</taxon>
        <taxon>Amoebozoa</taxon>
        <taxon>Evosea</taxon>
        <taxon>Eumycetozoa</taxon>
        <taxon>Dictyostelia</taxon>
        <taxon>Acytosteliales</taxon>
        <taxon>Acytosteliaceae</taxon>
        <taxon>Heterostelium</taxon>
    </lineage>
</organism>
<evidence type="ECO:0000256" key="1">
    <source>
        <dbReference type="SAM" id="SignalP"/>
    </source>
</evidence>
<feature type="signal peptide" evidence="1">
    <location>
        <begin position="1"/>
        <end position="20"/>
    </location>
</feature>
<dbReference type="SUPFAM" id="SSF55194">
    <property type="entry name" value="Ribosome recycling factor, RRF"/>
    <property type="match status" value="1"/>
</dbReference>
<dbReference type="SUPFAM" id="SSF57625">
    <property type="entry name" value="Invertebrate chitin-binding proteins"/>
    <property type="match status" value="1"/>
</dbReference>
<dbReference type="InterPro" id="IPR036508">
    <property type="entry name" value="Chitin-bd_dom_sf"/>
</dbReference>
<evidence type="ECO:0000313" key="3">
    <source>
        <dbReference type="Proteomes" id="UP000001396"/>
    </source>
</evidence>
<comment type="caution">
    <text evidence="2">The sequence shown here is derived from an EMBL/GenBank/DDBJ whole genome shotgun (WGS) entry which is preliminary data.</text>
</comment>
<name>D3BUM2_HETP5</name>
<protein>
    <submittedName>
        <fullName evidence="2">Uncharacterized protein</fullName>
    </submittedName>
</protein>